<name>A0AA39XGE3_9PEZI</name>
<gene>
    <name evidence="1" type="ORF">B0T14DRAFT_54484</name>
</gene>
<dbReference type="Proteomes" id="UP001175000">
    <property type="component" value="Unassembled WGS sequence"/>
</dbReference>
<organism evidence="1 2">
    <name type="scientific">Immersiella caudata</name>
    <dbReference type="NCBI Taxonomy" id="314043"/>
    <lineage>
        <taxon>Eukaryota</taxon>
        <taxon>Fungi</taxon>
        <taxon>Dikarya</taxon>
        <taxon>Ascomycota</taxon>
        <taxon>Pezizomycotina</taxon>
        <taxon>Sordariomycetes</taxon>
        <taxon>Sordariomycetidae</taxon>
        <taxon>Sordariales</taxon>
        <taxon>Lasiosphaeriaceae</taxon>
        <taxon>Immersiella</taxon>
    </lineage>
</organism>
<accession>A0AA39XGE3</accession>
<sequence>MLSRCTVSHRHLSRPPLSPRHLDLKGRDLTPVLGELRVGNDEIVLAKSSASSVFVWVDSAKRSVFQRLDLGGSQCCIHRNPTRWLD</sequence>
<keyword evidence="2" id="KW-1185">Reference proteome</keyword>
<dbReference type="EMBL" id="JAULSU010000001">
    <property type="protein sequence ID" value="KAK0633146.1"/>
    <property type="molecule type" value="Genomic_DNA"/>
</dbReference>
<evidence type="ECO:0000313" key="2">
    <source>
        <dbReference type="Proteomes" id="UP001175000"/>
    </source>
</evidence>
<protein>
    <submittedName>
        <fullName evidence="1">Uncharacterized protein</fullName>
    </submittedName>
</protein>
<comment type="caution">
    <text evidence="1">The sequence shown here is derived from an EMBL/GenBank/DDBJ whole genome shotgun (WGS) entry which is preliminary data.</text>
</comment>
<dbReference type="AlphaFoldDB" id="A0AA39XGE3"/>
<evidence type="ECO:0000313" key="1">
    <source>
        <dbReference type="EMBL" id="KAK0633146.1"/>
    </source>
</evidence>
<reference evidence="1" key="1">
    <citation type="submission" date="2023-06" db="EMBL/GenBank/DDBJ databases">
        <title>Genome-scale phylogeny and comparative genomics of the fungal order Sordariales.</title>
        <authorList>
            <consortium name="Lawrence Berkeley National Laboratory"/>
            <person name="Hensen N."/>
            <person name="Bonometti L."/>
            <person name="Westerberg I."/>
            <person name="Brannstrom I.O."/>
            <person name="Guillou S."/>
            <person name="Cros-Aarteil S."/>
            <person name="Calhoun S."/>
            <person name="Haridas S."/>
            <person name="Kuo A."/>
            <person name="Mondo S."/>
            <person name="Pangilinan J."/>
            <person name="Riley R."/>
            <person name="Labutti K."/>
            <person name="Andreopoulos B."/>
            <person name="Lipzen A."/>
            <person name="Chen C."/>
            <person name="Yanf M."/>
            <person name="Daum C."/>
            <person name="Ng V."/>
            <person name="Clum A."/>
            <person name="Steindorff A."/>
            <person name="Ohm R."/>
            <person name="Martin F."/>
            <person name="Silar P."/>
            <person name="Natvig D."/>
            <person name="Lalanne C."/>
            <person name="Gautier V."/>
            <person name="Ament-Velasquez S.L."/>
            <person name="Kruys A."/>
            <person name="Hutchinson M.I."/>
            <person name="Powell A.J."/>
            <person name="Barry K."/>
            <person name="Miller A.N."/>
            <person name="Grigoriev I.V."/>
            <person name="Debuchy R."/>
            <person name="Gladieux P."/>
            <person name="Thoren M.H."/>
            <person name="Johannesson H."/>
        </authorList>
    </citation>
    <scope>NUCLEOTIDE SEQUENCE</scope>
    <source>
        <strain evidence="1">CBS 606.72</strain>
    </source>
</reference>
<proteinExistence type="predicted"/>